<feature type="transmembrane region" description="Helical" evidence="7">
    <location>
        <begin position="176"/>
        <end position="195"/>
    </location>
</feature>
<keyword evidence="3" id="KW-1003">Cell membrane</keyword>
<dbReference type="InterPro" id="IPR035906">
    <property type="entry name" value="MetI-like_sf"/>
</dbReference>
<dbReference type="PANTHER" id="PTHR30614">
    <property type="entry name" value="MEMBRANE COMPONENT OF AMINO ACID ABC TRANSPORTER"/>
    <property type="match status" value="1"/>
</dbReference>
<evidence type="ECO:0000256" key="7">
    <source>
        <dbReference type="RuleBase" id="RU363032"/>
    </source>
</evidence>
<dbReference type="eggNOG" id="COG0765">
    <property type="taxonomic scope" value="Bacteria"/>
</dbReference>
<evidence type="ECO:0000256" key="2">
    <source>
        <dbReference type="ARBA" id="ARBA00022448"/>
    </source>
</evidence>
<dbReference type="OrthoDB" id="92598at2"/>
<evidence type="ECO:0000256" key="1">
    <source>
        <dbReference type="ARBA" id="ARBA00004651"/>
    </source>
</evidence>
<dbReference type="InterPro" id="IPR000515">
    <property type="entry name" value="MetI-like"/>
</dbReference>
<evidence type="ECO:0000256" key="4">
    <source>
        <dbReference type="ARBA" id="ARBA00022692"/>
    </source>
</evidence>
<dbReference type="InterPro" id="IPR043429">
    <property type="entry name" value="ArtM/GltK/GlnP/TcyL/YhdX-like"/>
</dbReference>
<dbReference type="GO" id="GO:0022857">
    <property type="term" value="F:transmembrane transporter activity"/>
    <property type="evidence" value="ECO:0007669"/>
    <property type="project" value="InterPro"/>
</dbReference>
<dbReference type="PANTHER" id="PTHR30614:SF36">
    <property type="entry name" value="ABC TRANSPORTER MEMBRANE-SPANNING PERMEASE-GLUTAMINE TRANSPORT"/>
    <property type="match status" value="1"/>
</dbReference>
<evidence type="ECO:0000259" key="8">
    <source>
        <dbReference type="PROSITE" id="PS50928"/>
    </source>
</evidence>
<sequence length="245" mass="27543">MFWKGGCALLTFNILLSANAEKPPVYTILFAGNNFQRLLWGLFVTLRVSLIAVLLSLPLGILFGLFMRRKDPISRGISQLYLAFIRIMPPLVLLFLVYFGTARIAGFHLSGEASGILVFTLWGTAEMGDLVRAAIGSIPKHQKESGRSLGLSSWQIYRYIIIPQTVRRLIPLSINLITRMIKTTSLIVLIGVVEVLKTGQQIIDANRFQYPKASIVIYAVIFFLYFIVCFPISQLGKYLEKKLKV</sequence>
<keyword evidence="4 7" id="KW-0812">Transmembrane</keyword>
<dbReference type="GO" id="GO:0043190">
    <property type="term" value="C:ATP-binding cassette (ABC) transporter complex"/>
    <property type="evidence" value="ECO:0007669"/>
    <property type="project" value="InterPro"/>
</dbReference>
<reference evidence="9 10" key="1">
    <citation type="submission" date="2009-04" db="EMBL/GenBank/DDBJ databases">
        <authorList>
            <person name="Qin X."/>
            <person name="Bachman B."/>
            <person name="Battles P."/>
            <person name="Bell A."/>
            <person name="Bess C."/>
            <person name="Bickham C."/>
            <person name="Chaboub L."/>
            <person name="Chen D."/>
            <person name="Coyle M."/>
            <person name="Deiros D.R."/>
            <person name="Dinh H."/>
            <person name="Forbes L."/>
            <person name="Fowler G."/>
            <person name="Francisco L."/>
            <person name="Fu Q."/>
            <person name="Gubbala S."/>
            <person name="Hale W."/>
            <person name="Han Y."/>
            <person name="Hemphill L."/>
            <person name="Highlander S.K."/>
            <person name="Hirani K."/>
            <person name="Hogues M."/>
            <person name="Jackson L."/>
            <person name="Jakkamsetti A."/>
            <person name="Javaid M."/>
            <person name="Jiang H."/>
            <person name="Korchina V."/>
            <person name="Kovar C."/>
            <person name="Lara F."/>
            <person name="Lee S."/>
            <person name="Mata R."/>
            <person name="Mathew T."/>
            <person name="Moen C."/>
            <person name="Morales K."/>
            <person name="Munidasa M."/>
            <person name="Nazareth L."/>
            <person name="Ngo R."/>
            <person name="Nguyen L."/>
            <person name="Okwuonu G."/>
            <person name="Ongeri F."/>
            <person name="Patil S."/>
            <person name="Petrosino J."/>
            <person name="Pham C."/>
            <person name="Pham P."/>
            <person name="Pu L.-L."/>
            <person name="Puazo M."/>
            <person name="Raj R."/>
            <person name="Reid J."/>
            <person name="Rouhana J."/>
            <person name="Saada N."/>
            <person name="Shang Y."/>
            <person name="Simmons D."/>
            <person name="Thornton R."/>
            <person name="Warren J."/>
            <person name="Weissenberger G."/>
            <person name="Zhang J."/>
            <person name="Zhang L."/>
            <person name="Zhou C."/>
            <person name="Zhu D."/>
            <person name="Muzny D."/>
            <person name="Worley K."/>
            <person name="Gibbs R."/>
        </authorList>
    </citation>
    <scope>NUCLEOTIDE SEQUENCE [LARGE SCALE GENOMIC DNA]</scope>
    <source>
        <strain evidence="9 10">F0268</strain>
    </source>
</reference>
<evidence type="ECO:0000256" key="3">
    <source>
        <dbReference type="ARBA" id="ARBA00022475"/>
    </source>
</evidence>
<organism evidence="9 10">
    <name type="scientific">Oribacterium sinus F0268</name>
    <dbReference type="NCBI Taxonomy" id="585501"/>
    <lineage>
        <taxon>Bacteria</taxon>
        <taxon>Bacillati</taxon>
        <taxon>Bacillota</taxon>
        <taxon>Clostridia</taxon>
        <taxon>Lachnospirales</taxon>
        <taxon>Lachnospiraceae</taxon>
        <taxon>Oribacterium</taxon>
    </lineage>
</organism>
<accession>C2KZ25</accession>
<comment type="caution">
    <text evidence="9">The sequence shown here is derived from an EMBL/GenBank/DDBJ whole genome shotgun (WGS) entry which is preliminary data.</text>
</comment>
<feature type="transmembrane region" description="Helical" evidence="7">
    <location>
        <begin position="44"/>
        <end position="67"/>
    </location>
</feature>
<dbReference type="InterPro" id="IPR010065">
    <property type="entry name" value="AA_ABC_transptr_permease_3TM"/>
</dbReference>
<dbReference type="SUPFAM" id="SSF161098">
    <property type="entry name" value="MetI-like"/>
    <property type="match status" value="1"/>
</dbReference>
<dbReference type="HOGENOM" id="CLU_019602_1_0_9"/>
<dbReference type="CDD" id="cd06261">
    <property type="entry name" value="TM_PBP2"/>
    <property type="match status" value="1"/>
</dbReference>
<comment type="subcellular location">
    <subcellularLocation>
        <location evidence="1 7">Cell membrane</location>
        <topology evidence="1 7">Multi-pass membrane protein</topology>
    </subcellularLocation>
</comment>
<keyword evidence="2 7" id="KW-0813">Transport</keyword>
<proteinExistence type="inferred from homology"/>
<gene>
    <name evidence="9" type="ORF">HMPREF6123_1744</name>
</gene>
<dbReference type="NCBIfam" id="TIGR01726">
    <property type="entry name" value="HEQRo_perm_3TM"/>
    <property type="match status" value="1"/>
</dbReference>
<keyword evidence="10" id="KW-1185">Reference proteome</keyword>
<dbReference type="STRING" id="585501.HMPREF6123_1744"/>
<evidence type="ECO:0000313" key="10">
    <source>
        <dbReference type="Proteomes" id="UP000004121"/>
    </source>
</evidence>
<dbReference type="Pfam" id="PF00528">
    <property type="entry name" value="BPD_transp_1"/>
    <property type="match status" value="1"/>
</dbReference>
<keyword evidence="5 7" id="KW-1133">Transmembrane helix</keyword>
<dbReference type="Gene3D" id="1.10.3720.10">
    <property type="entry name" value="MetI-like"/>
    <property type="match status" value="1"/>
</dbReference>
<dbReference type="PROSITE" id="PS50928">
    <property type="entry name" value="ABC_TM1"/>
    <property type="match status" value="1"/>
</dbReference>
<feature type="transmembrane region" description="Helical" evidence="7">
    <location>
        <begin position="79"/>
        <end position="99"/>
    </location>
</feature>
<name>C2KZ25_9FIRM</name>
<feature type="transmembrane region" description="Helical" evidence="7">
    <location>
        <begin position="215"/>
        <end position="235"/>
    </location>
</feature>
<dbReference type="Proteomes" id="UP000004121">
    <property type="component" value="Unassembled WGS sequence"/>
</dbReference>
<evidence type="ECO:0000313" key="9">
    <source>
        <dbReference type="EMBL" id="EEJ50975.1"/>
    </source>
</evidence>
<feature type="domain" description="ABC transmembrane type-1" evidence="8">
    <location>
        <begin position="42"/>
        <end position="229"/>
    </location>
</feature>
<dbReference type="RefSeq" id="WP_007156890.1">
    <property type="nucleotide sequence ID" value="NZ_GG668534.1"/>
</dbReference>
<dbReference type="EMBL" id="ACKX01000177">
    <property type="protein sequence ID" value="EEJ50975.1"/>
    <property type="molecule type" value="Genomic_DNA"/>
</dbReference>
<dbReference type="InParanoid" id="C2KZ25"/>
<dbReference type="AlphaFoldDB" id="C2KZ25"/>
<dbReference type="GO" id="GO:0006865">
    <property type="term" value="P:amino acid transport"/>
    <property type="evidence" value="ECO:0007669"/>
    <property type="project" value="TreeGrafter"/>
</dbReference>
<evidence type="ECO:0000256" key="5">
    <source>
        <dbReference type="ARBA" id="ARBA00022989"/>
    </source>
</evidence>
<keyword evidence="6 7" id="KW-0472">Membrane</keyword>
<comment type="similarity">
    <text evidence="7">Belongs to the binding-protein-dependent transport system permease family.</text>
</comment>
<evidence type="ECO:0000256" key="6">
    <source>
        <dbReference type="ARBA" id="ARBA00023136"/>
    </source>
</evidence>
<protein>
    <submittedName>
        <fullName evidence="9">ABC transporter, permease protein</fullName>
    </submittedName>
</protein>